<dbReference type="Proteomes" id="UP000198859">
    <property type="component" value="Chromosome I"/>
</dbReference>
<gene>
    <name evidence="3" type="ORF">SAMN04488570_0772</name>
</gene>
<accession>A0A1H1N567</accession>
<dbReference type="STRING" id="642780.SAMN04488570_0772"/>
<dbReference type="CDD" id="cd04301">
    <property type="entry name" value="NAT_SF"/>
    <property type="match status" value="1"/>
</dbReference>
<organism evidence="3 4">
    <name type="scientific">Nocardioides scoriae</name>
    <dbReference type="NCBI Taxonomy" id="642780"/>
    <lineage>
        <taxon>Bacteria</taxon>
        <taxon>Bacillati</taxon>
        <taxon>Actinomycetota</taxon>
        <taxon>Actinomycetes</taxon>
        <taxon>Propionibacteriales</taxon>
        <taxon>Nocardioidaceae</taxon>
        <taxon>Nocardioides</taxon>
    </lineage>
</organism>
<proteinExistence type="predicted"/>
<protein>
    <submittedName>
        <fullName evidence="3">Protein N-acetyltransferase, RimJ/RimL family</fullName>
    </submittedName>
</protein>
<dbReference type="PANTHER" id="PTHR43441:SF10">
    <property type="entry name" value="ACETYLTRANSFERASE"/>
    <property type="match status" value="1"/>
</dbReference>
<evidence type="ECO:0000259" key="2">
    <source>
        <dbReference type="PROSITE" id="PS51186"/>
    </source>
</evidence>
<evidence type="ECO:0000313" key="3">
    <source>
        <dbReference type="EMBL" id="SDR94104.1"/>
    </source>
</evidence>
<feature type="domain" description="N-acetyltransferase" evidence="2">
    <location>
        <begin position="1"/>
        <end position="159"/>
    </location>
</feature>
<dbReference type="AlphaFoldDB" id="A0A1H1N567"/>
<evidence type="ECO:0000256" key="1">
    <source>
        <dbReference type="SAM" id="MobiDB-lite"/>
    </source>
</evidence>
<feature type="region of interest" description="Disordered" evidence="1">
    <location>
        <begin position="154"/>
        <end position="178"/>
    </location>
</feature>
<dbReference type="PROSITE" id="PS51186">
    <property type="entry name" value="GNAT"/>
    <property type="match status" value="1"/>
</dbReference>
<dbReference type="InterPro" id="IPR000182">
    <property type="entry name" value="GNAT_dom"/>
</dbReference>
<dbReference type="PANTHER" id="PTHR43441">
    <property type="entry name" value="RIBOSOMAL-PROTEIN-SERINE ACETYLTRANSFERASE"/>
    <property type="match status" value="1"/>
</dbReference>
<dbReference type="InterPro" id="IPR016181">
    <property type="entry name" value="Acyl_CoA_acyltransferase"/>
</dbReference>
<dbReference type="Pfam" id="PF13302">
    <property type="entry name" value="Acetyltransf_3"/>
    <property type="match status" value="1"/>
</dbReference>
<sequence length="178" mass="19097">MNLEPLRPAHVPQVLATMRDPATLRFTRAPDPVPDGWVEQWLTRFDGHDRHAWAVLDGTGTFVGYAVTGPVDHEGAEVELGYAVAPDARGRGVATAALLAMTRWAFDAGLQRATALVSTENPASARVAAKAGYVLEGVLRSVHHRGGRRVDLQCWSRLPSDPDPTAAGRPGQTPTPHA</sequence>
<name>A0A1H1N567_9ACTN</name>
<keyword evidence="4" id="KW-1185">Reference proteome</keyword>
<dbReference type="GO" id="GO:0005737">
    <property type="term" value="C:cytoplasm"/>
    <property type="evidence" value="ECO:0007669"/>
    <property type="project" value="TreeGrafter"/>
</dbReference>
<dbReference type="GO" id="GO:0008999">
    <property type="term" value="F:protein-N-terminal-alanine acetyltransferase activity"/>
    <property type="evidence" value="ECO:0007669"/>
    <property type="project" value="TreeGrafter"/>
</dbReference>
<dbReference type="EMBL" id="LT629757">
    <property type="protein sequence ID" value="SDR94104.1"/>
    <property type="molecule type" value="Genomic_DNA"/>
</dbReference>
<keyword evidence="3" id="KW-0808">Transferase</keyword>
<dbReference type="InterPro" id="IPR051908">
    <property type="entry name" value="Ribosomal_N-acetyltransferase"/>
</dbReference>
<evidence type="ECO:0000313" key="4">
    <source>
        <dbReference type="Proteomes" id="UP000198859"/>
    </source>
</evidence>
<dbReference type="SUPFAM" id="SSF55729">
    <property type="entry name" value="Acyl-CoA N-acyltransferases (Nat)"/>
    <property type="match status" value="1"/>
</dbReference>
<dbReference type="GO" id="GO:1990189">
    <property type="term" value="F:protein N-terminal-serine acetyltransferase activity"/>
    <property type="evidence" value="ECO:0007669"/>
    <property type="project" value="TreeGrafter"/>
</dbReference>
<reference evidence="4" key="1">
    <citation type="submission" date="2016-10" db="EMBL/GenBank/DDBJ databases">
        <authorList>
            <person name="Varghese N."/>
            <person name="Submissions S."/>
        </authorList>
    </citation>
    <scope>NUCLEOTIDE SEQUENCE [LARGE SCALE GENOMIC DNA]</scope>
    <source>
        <strain evidence="4">DSM 22127</strain>
    </source>
</reference>
<dbReference type="Gene3D" id="3.40.630.30">
    <property type="match status" value="1"/>
</dbReference>